<feature type="transmembrane region" description="Helical" evidence="1">
    <location>
        <begin position="111"/>
        <end position="131"/>
    </location>
</feature>
<name>A0A6P8KZU1_DROMA</name>
<evidence type="ECO:0000256" key="1">
    <source>
        <dbReference type="SAM" id="Phobius"/>
    </source>
</evidence>
<feature type="transmembrane region" description="Helical" evidence="1">
    <location>
        <begin position="170"/>
        <end position="190"/>
    </location>
</feature>
<protein>
    <submittedName>
        <fullName evidence="3">Uncharacterized protein LOC117148369</fullName>
    </submittedName>
</protein>
<evidence type="ECO:0000313" key="3">
    <source>
        <dbReference type="RefSeq" id="XP_033171617.1"/>
    </source>
</evidence>
<keyword evidence="1" id="KW-0472">Membrane</keyword>
<reference evidence="3" key="1">
    <citation type="submission" date="2025-08" db="UniProtKB">
        <authorList>
            <consortium name="RefSeq"/>
        </authorList>
    </citation>
    <scope>IDENTIFICATION</scope>
    <source>
        <strain evidence="3">Mau12</strain>
        <tissue evidence="3">Whole Body</tissue>
    </source>
</reference>
<dbReference type="AlphaFoldDB" id="A0A6P8KZU1"/>
<sequence length="205" mass="23746">MFELQHITTRISTLLRKTFHLPGNYDTYSIWTFCPVTNWNQLKPVLQSCSLCRVESFPIVFWLVVLLSVFGACFNCYELMKVWSSPCSQLAMWRQRHFHVLKHWALRKARLLSLAIILMAWIMLIYGILTISPHAMLPWILVTSFVLSMECFLWSFDVMTGRLPLDPQTLLSLVLHAIFVAMVCCVKSVFEVALGAHVEHSLRII</sequence>
<proteinExistence type="predicted"/>
<dbReference type="Proteomes" id="UP000515162">
    <property type="component" value="Chromosome X"/>
</dbReference>
<keyword evidence="2" id="KW-1185">Reference proteome</keyword>
<accession>A0A6P8KZU1</accession>
<dbReference type="RefSeq" id="XP_033171617.1">
    <property type="nucleotide sequence ID" value="XM_033315726.1"/>
</dbReference>
<feature type="transmembrane region" description="Helical" evidence="1">
    <location>
        <begin position="137"/>
        <end position="158"/>
    </location>
</feature>
<evidence type="ECO:0000313" key="2">
    <source>
        <dbReference type="Proteomes" id="UP000515162"/>
    </source>
</evidence>
<organism evidence="2 3">
    <name type="scientific">Drosophila mauritiana</name>
    <name type="common">Fruit fly</name>
    <dbReference type="NCBI Taxonomy" id="7226"/>
    <lineage>
        <taxon>Eukaryota</taxon>
        <taxon>Metazoa</taxon>
        <taxon>Ecdysozoa</taxon>
        <taxon>Arthropoda</taxon>
        <taxon>Hexapoda</taxon>
        <taxon>Insecta</taxon>
        <taxon>Pterygota</taxon>
        <taxon>Neoptera</taxon>
        <taxon>Endopterygota</taxon>
        <taxon>Diptera</taxon>
        <taxon>Brachycera</taxon>
        <taxon>Muscomorpha</taxon>
        <taxon>Ephydroidea</taxon>
        <taxon>Drosophilidae</taxon>
        <taxon>Drosophila</taxon>
        <taxon>Sophophora</taxon>
    </lineage>
</organism>
<gene>
    <name evidence="3" type="primary">LOC117148369</name>
</gene>
<keyword evidence="1" id="KW-0812">Transmembrane</keyword>
<keyword evidence="1" id="KW-1133">Transmembrane helix</keyword>
<dbReference type="GeneID" id="117148369"/>
<feature type="transmembrane region" description="Helical" evidence="1">
    <location>
        <begin position="59"/>
        <end position="77"/>
    </location>
</feature>